<evidence type="ECO:0000313" key="1">
    <source>
        <dbReference type="EMBL" id="MPC73582.1"/>
    </source>
</evidence>
<proteinExistence type="predicted"/>
<protein>
    <submittedName>
        <fullName evidence="1">Uncharacterized protein</fullName>
    </submittedName>
</protein>
<reference evidence="1 2" key="1">
    <citation type="submission" date="2019-05" db="EMBL/GenBank/DDBJ databases">
        <title>Another draft genome of Portunus trituberculatus and its Hox gene families provides insights of decapod evolution.</title>
        <authorList>
            <person name="Jeong J.-H."/>
            <person name="Song I."/>
            <person name="Kim S."/>
            <person name="Choi T."/>
            <person name="Kim D."/>
            <person name="Ryu S."/>
            <person name="Kim W."/>
        </authorList>
    </citation>
    <scope>NUCLEOTIDE SEQUENCE [LARGE SCALE GENOMIC DNA]</scope>
    <source>
        <tissue evidence="1">Muscle</tissue>
    </source>
</reference>
<evidence type="ECO:0000313" key="2">
    <source>
        <dbReference type="Proteomes" id="UP000324222"/>
    </source>
</evidence>
<dbReference type="Proteomes" id="UP000324222">
    <property type="component" value="Unassembled WGS sequence"/>
</dbReference>
<dbReference type="AlphaFoldDB" id="A0A5B7HQL4"/>
<keyword evidence="2" id="KW-1185">Reference proteome</keyword>
<dbReference type="EMBL" id="VSRR010037088">
    <property type="protein sequence ID" value="MPC73582.1"/>
    <property type="molecule type" value="Genomic_DNA"/>
</dbReference>
<sequence>MWAYANCGLRCVLGSVSWSSLYTLYKAVWTIASKSFVSLGLEKKTAVAAMRRKDTKADVVRMTVSRLLVTTGRATTASVVLAAL</sequence>
<gene>
    <name evidence="1" type="ORF">E2C01_067916</name>
</gene>
<accession>A0A5B7HQL4</accession>
<name>A0A5B7HQL4_PORTR</name>
<comment type="caution">
    <text evidence="1">The sequence shown here is derived from an EMBL/GenBank/DDBJ whole genome shotgun (WGS) entry which is preliminary data.</text>
</comment>
<organism evidence="1 2">
    <name type="scientific">Portunus trituberculatus</name>
    <name type="common">Swimming crab</name>
    <name type="synonym">Neptunus trituberculatus</name>
    <dbReference type="NCBI Taxonomy" id="210409"/>
    <lineage>
        <taxon>Eukaryota</taxon>
        <taxon>Metazoa</taxon>
        <taxon>Ecdysozoa</taxon>
        <taxon>Arthropoda</taxon>
        <taxon>Crustacea</taxon>
        <taxon>Multicrustacea</taxon>
        <taxon>Malacostraca</taxon>
        <taxon>Eumalacostraca</taxon>
        <taxon>Eucarida</taxon>
        <taxon>Decapoda</taxon>
        <taxon>Pleocyemata</taxon>
        <taxon>Brachyura</taxon>
        <taxon>Eubrachyura</taxon>
        <taxon>Portunoidea</taxon>
        <taxon>Portunidae</taxon>
        <taxon>Portuninae</taxon>
        <taxon>Portunus</taxon>
    </lineage>
</organism>